<feature type="transmembrane region" description="Helical" evidence="6">
    <location>
        <begin position="36"/>
        <end position="54"/>
    </location>
</feature>
<dbReference type="WBParaSite" id="SBAD_0000351201-mRNA-1">
    <property type="protein sequence ID" value="SBAD_0000351201-mRNA-1"/>
    <property type="gene ID" value="SBAD_0000351201"/>
</dbReference>
<evidence type="ECO:0000256" key="6">
    <source>
        <dbReference type="SAM" id="Phobius"/>
    </source>
</evidence>
<dbReference type="GO" id="GO:0016020">
    <property type="term" value="C:membrane"/>
    <property type="evidence" value="ECO:0007669"/>
    <property type="project" value="UniProtKB-SubCell"/>
</dbReference>
<dbReference type="Proteomes" id="UP000270296">
    <property type="component" value="Unassembled WGS sequence"/>
</dbReference>
<keyword evidence="8" id="KW-1185">Reference proteome</keyword>
<evidence type="ECO:0000256" key="5">
    <source>
        <dbReference type="ARBA" id="ARBA00038039"/>
    </source>
</evidence>
<comment type="subcellular location">
    <subcellularLocation>
        <location evidence="1">Membrane</location>
        <topology evidence="1">Multi-pass membrane protein</topology>
    </subcellularLocation>
</comment>
<dbReference type="PANTHER" id="PTHR16201">
    <property type="entry name" value="SEVEN TRANSMEMBRANE PROTEIN 1-RELATED"/>
    <property type="match status" value="1"/>
</dbReference>
<dbReference type="Pfam" id="PF04193">
    <property type="entry name" value="PQ-loop"/>
    <property type="match status" value="1"/>
</dbReference>
<evidence type="ECO:0000256" key="4">
    <source>
        <dbReference type="ARBA" id="ARBA00023136"/>
    </source>
</evidence>
<comment type="similarity">
    <text evidence="5">Belongs to the laat-1 family.</text>
</comment>
<feature type="transmembrane region" description="Helical" evidence="6">
    <location>
        <begin position="75"/>
        <end position="98"/>
    </location>
</feature>
<organism evidence="9">
    <name type="scientific">Soboliphyme baturini</name>
    <dbReference type="NCBI Taxonomy" id="241478"/>
    <lineage>
        <taxon>Eukaryota</taxon>
        <taxon>Metazoa</taxon>
        <taxon>Ecdysozoa</taxon>
        <taxon>Nematoda</taxon>
        <taxon>Enoplea</taxon>
        <taxon>Dorylaimia</taxon>
        <taxon>Dioctophymatida</taxon>
        <taxon>Dioctophymatoidea</taxon>
        <taxon>Soboliphymatidae</taxon>
        <taxon>Soboliphyme</taxon>
    </lineage>
</organism>
<keyword evidence="4 6" id="KW-0472">Membrane</keyword>
<reference evidence="9" key="1">
    <citation type="submission" date="2016-06" db="UniProtKB">
        <authorList>
            <consortium name="WormBaseParasite"/>
        </authorList>
    </citation>
    <scope>IDENTIFICATION</scope>
</reference>
<proteinExistence type="inferred from homology"/>
<keyword evidence="3 6" id="KW-1133">Transmembrane helix</keyword>
<evidence type="ECO:0000256" key="2">
    <source>
        <dbReference type="ARBA" id="ARBA00022692"/>
    </source>
</evidence>
<dbReference type="EMBL" id="UZAM01007706">
    <property type="protein sequence ID" value="VDP00901.1"/>
    <property type="molecule type" value="Genomic_DNA"/>
</dbReference>
<evidence type="ECO:0000256" key="1">
    <source>
        <dbReference type="ARBA" id="ARBA00004141"/>
    </source>
</evidence>
<feature type="transmembrane region" description="Helical" evidence="6">
    <location>
        <begin position="104"/>
        <end position="128"/>
    </location>
</feature>
<dbReference type="AlphaFoldDB" id="A0A183IIB2"/>
<sequence>MVSSTINSALAFDVVQRQHSRSGDQVFVSHTMFSETAQVIGYAMGCLSALFYLLGRVMQLNDNIKQKSTQGVSIVTFWLIIVANATYGISVCLGGSGVDYYVLHLPWLVGSFGCIFMDAVVMFQYYFVYSTRFSSKVQPRSDGTSCCKNAF</sequence>
<dbReference type="PANTHER" id="PTHR16201:SF34">
    <property type="entry name" value="LYSOSOMAL AMINO ACID TRANSPORTER 1"/>
    <property type="match status" value="1"/>
</dbReference>
<evidence type="ECO:0000313" key="7">
    <source>
        <dbReference type="EMBL" id="VDP00901.1"/>
    </source>
</evidence>
<protein>
    <submittedName>
        <fullName evidence="9">DNA damage-regulated autophagy modulator protein 2</fullName>
    </submittedName>
</protein>
<reference evidence="7 8" key="2">
    <citation type="submission" date="2018-11" db="EMBL/GenBank/DDBJ databases">
        <authorList>
            <consortium name="Pathogen Informatics"/>
        </authorList>
    </citation>
    <scope>NUCLEOTIDE SEQUENCE [LARGE SCALE GENOMIC DNA]</scope>
</reference>
<name>A0A183IIB2_9BILA</name>
<keyword evidence="2 6" id="KW-0812">Transmembrane</keyword>
<dbReference type="Gene3D" id="1.20.1280.290">
    <property type="match status" value="1"/>
</dbReference>
<dbReference type="GO" id="GO:0015174">
    <property type="term" value="F:basic amino acid transmembrane transporter activity"/>
    <property type="evidence" value="ECO:0007669"/>
    <property type="project" value="TreeGrafter"/>
</dbReference>
<evidence type="ECO:0000256" key="3">
    <source>
        <dbReference type="ARBA" id="ARBA00022989"/>
    </source>
</evidence>
<accession>A0A183IIB2</accession>
<gene>
    <name evidence="7" type="ORF">SBAD_LOCUS3357</name>
</gene>
<dbReference type="InterPro" id="IPR006603">
    <property type="entry name" value="PQ-loop_rpt"/>
</dbReference>
<evidence type="ECO:0000313" key="8">
    <source>
        <dbReference type="Proteomes" id="UP000270296"/>
    </source>
</evidence>
<dbReference type="OrthoDB" id="8048523at2759"/>
<dbReference type="InterPro" id="IPR051415">
    <property type="entry name" value="LAAT-1"/>
</dbReference>
<evidence type="ECO:0000313" key="9">
    <source>
        <dbReference type="WBParaSite" id="SBAD_0000351201-mRNA-1"/>
    </source>
</evidence>